<evidence type="ECO:0000313" key="5">
    <source>
        <dbReference type="EMBL" id="CAH0417150.1"/>
    </source>
</evidence>
<dbReference type="InterPro" id="IPR003593">
    <property type="entry name" value="AAA+_ATPase"/>
</dbReference>
<sequence length="646" mass="73816">MILLQAQQIERRFGAEVLFTNVQLEIQEHARVALVGRNGAGKSTLLKILANLEAPDEGTVTTKKELTLSYLAQNSGLDSNKTLWEEMLSVFENVRRIEAQMHTLEAQIADPSAFSEDEYNQLLTRYDQLQHDFSMLNGYGYEASIRSVLHGFNFAPERFDSPISSLSGGQRTRLALAKALLEKPDLLILDEPTNHLDMNTLAWLETYLQNYTGALLLVSHDRYFLDRVVNEVYDMNFGHLDHYHGNYSKFLEIKAERLKTEMRAYTKQQKEIEKLEDFVNRNIVRASTTKRAQSRRKQLERMEKINKPLNDTTRAQMQFSTDLESGNEVLRVRDASIGYDASKVLAEPVNLDVDKNHAVAIVGPNGVGKSTLLKSILDIIPFLAGTAKIGANVSIGYYDQEQQTLHENKTVLAELWDEHPMTSEKDIRSMLGSFLFSGSDIDKKITSLSGGERARVMLTKLSMDHDNFLILDEPTNHLDIDSREVLESAINEFNGTVLFVSHDRYFINQVATEIIEITPNGSTMYMGDYDYYMEKKDQQLPTESNDGQIDTNLTTETASQQTYHQSKEQQREIRKLQRQVDEVETKMHILENRQAEIETLMNNPEYSNDIAKLTDWQKELDSINVELETLVEDWEIKSMSLEEANS</sequence>
<dbReference type="Pfam" id="PF16326">
    <property type="entry name" value="ABC_tran_CTD"/>
    <property type="match status" value="1"/>
</dbReference>
<evidence type="ECO:0000256" key="2">
    <source>
        <dbReference type="ARBA" id="ARBA00022840"/>
    </source>
</evidence>
<dbReference type="Proteomes" id="UP000789707">
    <property type="component" value="Unassembled WGS sequence"/>
</dbReference>
<dbReference type="InterPro" id="IPR032781">
    <property type="entry name" value="ABC_tran_Xtn"/>
</dbReference>
<feature type="domain" description="ABC transporter" evidence="4">
    <location>
        <begin position="330"/>
        <end position="545"/>
    </location>
</feature>
<dbReference type="CDD" id="cd03221">
    <property type="entry name" value="ABCF_EF-3"/>
    <property type="match status" value="2"/>
</dbReference>
<organism evidence="5 6">
    <name type="scientific">Periweissella fabaria</name>
    <dbReference type="NCBI Taxonomy" id="546157"/>
    <lineage>
        <taxon>Bacteria</taxon>
        <taxon>Bacillati</taxon>
        <taxon>Bacillota</taxon>
        <taxon>Bacilli</taxon>
        <taxon>Lactobacillales</taxon>
        <taxon>Lactobacillaceae</taxon>
        <taxon>Periweissella</taxon>
    </lineage>
</organism>
<dbReference type="InterPro" id="IPR003439">
    <property type="entry name" value="ABC_transporter-like_ATP-bd"/>
</dbReference>
<feature type="coiled-coil region" evidence="3">
    <location>
        <begin position="559"/>
        <end position="644"/>
    </location>
</feature>
<dbReference type="InterPro" id="IPR017871">
    <property type="entry name" value="ABC_transporter-like_CS"/>
</dbReference>
<evidence type="ECO:0000256" key="1">
    <source>
        <dbReference type="ARBA" id="ARBA00022741"/>
    </source>
</evidence>
<dbReference type="InterPro" id="IPR027417">
    <property type="entry name" value="P-loop_NTPase"/>
</dbReference>
<evidence type="ECO:0000256" key="3">
    <source>
        <dbReference type="SAM" id="Coils"/>
    </source>
</evidence>
<dbReference type="InterPro" id="IPR051309">
    <property type="entry name" value="ABCF_ATPase"/>
</dbReference>
<dbReference type="PANTHER" id="PTHR42855">
    <property type="entry name" value="ABC TRANSPORTER ATP-BINDING SUBUNIT"/>
    <property type="match status" value="1"/>
</dbReference>
<comment type="caution">
    <text evidence="5">The sequence shown here is derived from an EMBL/GenBank/DDBJ whole genome shotgun (WGS) entry which is preliminary data.</text>
</comment>
<proteinExistence type="predicted"/>
<dbReference type="SMART" id="SM00382">
    <property type="entry name" value="AAA"/>
    <property type="match status" value="2"/>
</dbReference>
<accession>A0ABM8Z7I3</accession>
<feature type="coiled-coil region" evidence="3">
    <location>
        <begin position="248"/>
        <end position="275"/>
    </location>
</feature>
<keyword evidence="2 5" id="KW-0067">ATP-binding</keyword>
<gene>
    <name evidence="5" type="primary">yheS_3</name>
    <name evidence="5" type="ORF">WFA24289_01478</name>
</gene>
<dbReference type="PROSITE" id="PS00211">
    <property type="entry name" value="ABC_TRANSPORTER_1"/>
    <property type="match status" value="1"/>
</dbReference>
<keyword evidence="6" id="KW-1185">Reference proteome</keyword>
<dbReference type="Gene3D" id="1.10.287.380">
    <property type="entry name" value="Valyl-tRNA synthetase, C-terminal domain"/>
    <property type="match status" value="1"/>
</dbReference>
<dbReference type="SUPFAM" id="SSF52540">
    <property type="entry name" value="P-loop containing nucleoside triphosphate hydrolases"/>
    <property type="match status" value="2"/>
</dbReference>
<keyword evidence="1" id="KW-0547">Nucleotide-binding</keyword>
<name>A0ABM8Z7I3_9LACO</name>
<reference evidence="5 6" key="1">
    <citation type="submission" date="2021-11" db="EMBL/GenBank/DDBJ databases">
        <authorList>
            <person name="Depoorter E."/>
        </authorList>
    </citation>
    <scope>NUCLEOTIDE SEQUENCE [LARGE SCALE GENOMIC DNA]</scope>
    <source>
        <strain evidence="5 6">LMG 24289</strain>
    </source>
</reference>
<dbReference type="Gene3D" id="3.40.50.300">
    <property type="entry name" value="P-loop containing nucleotide triphosphate hydrolases"/>
    <property type="match status" value="2"/>
</dbReference>
<dbReference type="RefSeq" id="WP_230097183.1">
    <property type="nucleotide sequence ID" value="NZ_CAKKNS010000007.1"/>
</dbReference>
<dbReference type="PANTHER" id="PTHR42855:SF2">
    <property type="entry name" value="DRUG RESISTANCE ABC TRANSPORTER,ATP-BINDING PROTEIN"/>
    <property type="match status" value="1"/>
</dbReference>
<feature type="domain" description="ABC transporter" evidence="4">
    <location>
        <begin position="4"/>
        <end position="262"/>
    </location>
</feature>
<keyword evidence="3" id="KW-0175">Coiled coil</keyword>
<dbReference type="GO" id="GO:0005524">
    <property type="term" value="F:ATP binding"/>
    <property type="evidence" value="ECO:0007669"/>
    <property type="project" value="UniProtKB-KW"/>
</dbReference>
<dbReference type="InterPro" id="IPR037118">
    <property type="entry name" value="Val-tRNA_synth_C_sf"/>
</dbReference>
<dbReference type="Pfam" id="PF12848">
    <property type="entry name" value="ABC_tran_Xtn"/>
    <property type="match status" value="1"/>
</dbReference>
<dbReference type="EMBL" id="CAKKNS010000007">
    <property type="protein sequence ID" value="CAH0417150.1"/>
    <property type="molecule type" value="Genomic_DNA"/>
</dbReference>
<evidence type="ECO:0000259" key="4">
    <source>
        <dbReference type="PROSITE" id="PS50893"/>
    </source>
</evidence>
<dbReference type="Pfam" id="PF00005">
    <property type="entry name" value="ABC_tran"/>
    <property type="match status" value="2"/>
</dbReference>
<dbReference type="PROSITE" id="PS50893">
    <property type="entry name" value="ABC_TRANSPORTER_2"/>
    <property type="match status" value="2"/>
</dbReference>
<dbReference type="InterPro" id="IPR032524">
    <property type="entry name" value="ABC_tran_C"/>
</dbReference>
<protein>
    <submittedName>
        <fullName evidence="5">ABC transporter ATP-binding protein YheS</fullName>
    </submittedName>
</protein>
<evidence type="ECO:0000313" key="6">
    <source>
        <dbReference type="Proteomes" id="UP000789707"/>
    </source>
</evidence>